<name>A0A385Z6L3_9PSED</name>
<organism evidence="1 2">
    <name type="scientific">Pseudomonas cavernae</name>
    <dbReference type="NCBI Taxonomy" id="2320867"/>
    <lineage>
        <taxon>Bacteria</taxon>
        <taxon>Pseudomonadati</taxon>
        <taxon>Pseudomonadota</taxon>
        <taxon>Gammaproteobacteria</taxon>
        <taxon>Pseudomonadales</taxon>
        <taxon>Pseudomonadaceae</taxon>
        <taxon>Pseudomonas</taxon>
    </lineage>
</organism>
<reference evidence="2" key="1">
    <citation type="submission" date="2018-09" db="EMBL/GenBank/DDBJ databases">
        <authorList>
            <person name="Zhu H."/>
        </authorList>
    </citation>
    <scope>NUCLEOTIDE SEQUENCE [LARGE SCALE GENOMIC DNA]</scope>
    <source>
        <strain evidence="2">K2W31S-8</strain>
    </source>
</reference>
<evidence type="ECO:0000313" key="1">
    <source>
        <dbReference type="EMBL" id="AYC33142.1"/>
    </source>
</evidence>
<gene>
    <name evidence="1" type="ORF">D3880_12620</name>
</gene>
<dbReference type="AlphaFoldDB" id="A0A385Z6L3"/>
<evidence type="ECO:0000313" key="2">
    <source>
        <dbReference type="Proteomes" id="UP000265560"/>
    </source>
</evidence>
<sequence length="62" mass="6670">MSKIAIPRSEALADVARPSNLAGSEAFRCGQDHVPEADWQDFELQLLAAYAALKPQGAVSWA</sequence>
<protein>
    <submittedName>
        <fullName evidence="1">Uncharacterized protein</fullName>
    </submittedName>
</protein>
<dbReference type="Proteomes" id="UP000265560">
    <property type="component" value="Chromosome"/>
</dbReference>
<accession>A0A385Z6L3</accession>
<dbReference type="RefSeq" id="WP_119893769.1">
    <property type="nucleotide sequence ID" value="NZ_CP032419.1"/>
</dbReference>
<proteinExistence type="predicted"/>
<dbReference type="KEGG" id="pcav:D3880_12620"/>
<keyword evidence="2" id="KW-1185">Reference proteome</keyword>
<dbReference type="EMBL" id="CP032419">
    <property type="protein sequence ID" value="AYC33142.1"/>
    <property type="molecule type" value="Genomic_DNA"/>
</dbReference>